<gene>
    <name evidence="1" type="ORF">CLIB1444_01S04654</name>
</gene>
<evidence type="ECO:0000313" key="2">
    <source>
        <dbReference type="Proteomes" id="UP001152531"/>
    </source>
</evidence>
<organism evidence="1 2">
    <name type="scientific">[Candida] jaroonii</name>
    <dbReference type="NCBI Taxonomy" id="467808"/>
    <lineage>
        <taxon>Eukaryota</taxon>
        <taxon>Fungi</taxon>
        <taxon>Dikarya</taxon>
        <taxon>Ascomycota</taxon>
        <taxon>Saccharomycotina</taxon>
        <taxon>Pichiomycetes</taxon>
        <taxon>Debaryomycetaceae</taxon>
        <taxon>Yamadazyma</taxon>
    </lineage>
</organism>
<protein>
    <submittedName>
        <fullName evidence="1">Vacuolar-sorting protein Snf8p</fullName>
    </submittedName>
</protein>
<dbReference type="EMBL" id="CALSDN010000001">
    <property type="protein sequence ID" value="CAH6718344.1"/>
    <property type="molecule type" value="Genomic_DNA"/>
</dbReference>
<name>A0ACA9Y0F6_9ASCO</name>
<reference evidence="1" key="1">
    <citation type="submission" date="2022-06" db="EMBL/GenBank/DDBJ databases">
        <authorList>
            <person name="Legras J.-L."/>
            <person name="Devillers H."/>
            <person name="Grondin C."/>
        </authorList>
    </citation>
    <scope>NUCLEOTIDE SEQUENCE</scope>
    <source>
        <strain evidence="1">CLIB 1444</strain>
    </source>
</reference>
<evidence type="ECO:0000313" key="1">
    <source>
        <dbReference type="EMBL" id="CAH6718344.1"/>
    </source>
</evidence>
<keyword evidence="2" id="KW-1185">Reference proteome</keyword>
<comment type="caution">
    <text evidence="1">The sequence shown here is derived from an EMBL/GenBank/DDBJ whole genome shotgun (WGS) entry which is preliminary data.</text>
</comment>
<sequence>MNGSDDRDAYSRLGNYLSQKHSDQLSTQLAVFQSALINFAEEHGDQIKSNNEFRMKFTEMCQSVGLDPLELMIYTSSKNPKRTENFYITLSVKIVEICQETRDLNGGLISIKDLLTRLQNNGNFKSSITEQDISESLKVLESLGQGYEILMIKDKKWLKFSLASTVESNISNDQKKIYEICTFMGGYVTYRLLMDNYGWDRIRCKSVIDEMIMNGFLWVDSQGDNGQSQFWEPSWIS</sequence>
<accession>A0ACA9Y0F6</accession>
<dbReference type="Proteomes" id="UP001152531">
    <property type="component" value="Unassembled WGS sequence"/>
</dbReference>
<proteinExistence type="predicted"/>